<sequence>MLDGLDDIRWQRLGHAYGAADDVPDLLRALRSSDPATRDDALGTLYTNVFHQGSRYEASAYAVPFLLELLADPATPDRPSVLALVTSLAIGHDENVLPDGFPVDSYRRAAEGGRELLAAKPAPWTGADEAAKEYVKYAYVESLDPADRGRLWAYIDLAVYDAARAGVPLFRRLLGDPDPWLRVAAAYAVAWFPEEAAGSLPPLARATEAARTAGAGTRPAELATMLVASGLLGAAPDDRLLTDPSPLIRWATAIGRARVLGPKADPTTVEELMTWTAAPPAAAGEDPTDGGWVPFLGGDLSGYAGLALRHLGPRHADRAFDALTARLPAVSGDQSLTVLGEALRLAFPDGTLPPGTPAAALTSRQRRLVEVLSHSPEPWLIDGQDFGNVAMLVAEYGLPDNREALTAYHTASRTPGTEQSGR</sequence>
<keyword evidence="2" id="KW-1185">Reference proteome</keyword>
<name>A0A1N7BHV6_9ACTN</name>
<proteinExistence type="predicted"/>
<dbReference type="InterPro" id="IPR011989">
    <property type="entry name" value="ARM-like"/>
</dbReference>
<accession>A0A1N7BHV6</accession>
<dbReference type="EMBL" id="FTNF01000011">
    <property type="protein sequence ID" value="SIR50910.1"/>
    <property type="molecule type" value="Genomic_DNA"/>
</dbReference>
<dbReference type="AlphaFoldDB" id="A0A1N7BHV6"/>
<dbReference type="SUPFAM" id="SSF48371">
    <property type="entry name" value="ARM repeat"/>
    <property type="match status" value="1"/>
</dbReference>
<dbReference type="InterPro" id="IPR016024">
    <property type="entry name" value="ARM-type_fold"/>
</dbReference>
<protein>
    <recommendedName>
        <fullName evidence="3">HEAT repeat-containing protein</fullName>
    </recommendedName>
</protein>
<dbReference type="OrthoDB" id="292843at2"/>
<reference evidence="1 2" key="1">
    <citation type="submission" date="2017-01" db="EMBL/GenBank/DDBJ databases">
        <authorList>
            <person name="Mah S.A."/>
            <person name="Swanson W.J."/>
            <person name="Moy G.W."/>
            <person name="Vacquier V.D."/>
        </authorList>
    </citation>
    <scope>NUCLEOTIDE SEQUENCE [LARGE SCALE GENOMIC DNA]</scope>
    <source>
        <strain evidence="1 2">DSM 45758</strain>
    </source>
</reference>
<dbReference type="Proteomes" id="UP000186004">
    <property type="component" value="Unassembled WGS sequence"/>
</dbReference>
<dbReference type="STRING" id="1198245.SAMN05444858_11118"/>
<dbReference type="Gene3D" id="1.25.10.10">
    <property type="entry name" value="Leucine-rich Repeat Variant"/>
    <property type="match status" value="1"/>
</dbReference>
<dbReference type="RefSeq" id="WP_076471515.1">
    <property type="nucleotide sequence ID" value="NZ_FTNF01000011.1"/>
</dbReference>
<organism evidence="1 2">
    <name type="scientific">Micromonospora avicenniae</name>
    <dbReference type="NCBI Taxonomy" id="1198245"/>
    <lineage>
        <taxon>Bacteria</taxon>
        <taxon>Bacillati</taxon>
        <taxon>Actinomycetota</taxon>
        <taxon>Actinomycetes</taxon>
        <taxon>Micromonosporales</taxon>
        <taxon>Micromonosporaceae</taxon>
        <taxon>Micromonospora</taxon>
    </lineage>
</organism>
<evidence type="ECO:0000313" key="1">
    <source>
        <dbReference type="EMBL" id="SIR50910.1"/>
    </source>
</evidence>
<evidence type="ECO:0000313" key="2">
    <source>
        <dbReference type="Proteomes" id="UP000186004"/>
    </source>
</evidence>
<gene>
    <name evidence="1" type="ORF">SAMN05444858_11118</name>
</gene>
<evidence type="ECO:0008006" key="3">
    <source>
        <dbReference type="Google" id="ProtNLM"/>
    </source>
</evidence>